<dbReference type="InterPro" id="IPR000719">
    <property type="entry name" value="Prot_kinase_dom"/>
</dbReference>
<dbReference type="OrthoDB" id="4062651at2759"/>
<keyword evidence="4" id="KW-0418">Kinase</keyword>
<dbReference type="SMART" id="SM00666">
    <property type="entry name" value="PB1"/>
    <property type="match status" value="1"/>
</dbReference>
<reference evidence="9" key="1">
    <citation type="journal article" date="2022" name="Cell">
        <title>Repeat-based holocentromeres influence genome architecture and karyotype evolution.</title>
        <authorList>
            <person name="Hofstatter P.G."/>
            <person name="Thangavel G."/>
            <person name="Lux T."/>
            <person name="Neumann P."/>
            <person name="Vondrak T."/>
            <person name="Novak P."/>
            <person name="Zhang M."/>
            <person name="Costa L."/>
            <person name="Castellani M."/>
            <person name="Scott A."/>
            <person name="Toegelov H."/>
            <person name="Fuchs J."/>
            <person name="Mata-Sucre Y."/>
            <person name="Dias Y."/>
            <person name="Vanzela A.L.L."/>
            <person name="Huettel B."/>
            <person name="Almeida C.C.S."/>
            <person name="Simkova H."/>
            <person name="Souza G."/>
            <person name="Pedrosa-Harand A."/>
            <person name="Macas J."/>
            <person name="Mayer K.F.X."/>
            <person name="Houben A."/>
            <person name="Marques A."/>
        </authorList>
    </citation>
    <scope>NUCLEOTIDE SEQUENCE</scope>
    <source>
        <strain evidence="9">RhyBre1mFocal</strain>
    </source>
</reference>
<dbReference type="Gene3D" id="3.30.200.20">
    <property type="entry name" value="Phosphorylase Kinase, domain 1"/>
    <property type="match status" value="1"/>
</dbReference>
<dbReference type="GO" id="GO:0005524">
    <property type="term" value="F:ATP binding"/>
    <property type="evidence" value="ECO:0007669"/>
    <property type="project" value="UniProtKB-UniRule"/>
</dbReference>
<gene>
    <name evidence="9" type="ORF">LUZ63_007142</name>
</gene>
<evidence type="ECO:0000256" key="5">
    <source>
        <dbReference type="ARBA" id="ARBA00022840"/>
    </source>
</evidence>
<proteinExistence type="predicted"/>
<keyword evidence="5 6" id="KW-0067">ATP-binding</keyword>
<dbReference type="PROSITE" id="PS50011">
    <property type="entry name" value="PROTEIN_KINASE_DOM"/>
    <property type="match status" value="1"/>
</dbReference>
<dbReference type="InterPro" id="IPR017441">
    <property type="entry name" value="Protein_kinase_ATP_BS"/>
</dbReference>
<dbReference type="InterPro" id="IPR050167">
    <property type="entry name" value="Ser_Thr_protein_kinase"/>
</dbReference>
<sequence>MDETSPIPASEPVINEPEDQPRLAKFLCSFGGSVMPRPLDGRLRYVGGETRIVTVPHNISFSSLLQRMHEIFEGAAVIKYQQPDEDLDALVSVVNDDDVINMMEEYDKLIASGEAFTRLRIFLFSQNVLEGEALNSPSTLFDPFSERESEKRYVDALNCLIDPNPGLNFSDMEGSIHGNISLRHLNVPRPPVYGPKFSDVDSPYNGTGNFSPGFHNPQSQELFRDLPVGAEDFNEKPGFLGHYSRGDHLADANGTYCEHCMHTPYHQKSGCLAPDIRYLDPPHPYYTGHGQNGSNQQCSDCYRNNMENNDYNHYYRNDAHGHDRMWAPHNQISYCYDNLRANRVPDLFTPEGSRVNHMYPQGNIRDLHENTHIYNPQIATDVGTTEMFHNTAQQVENPSQQYNQAAMYNLESLYQVPQNLPPIPSLRHETQVHMLASPSPSPYDSPNAVGVNPSFVRVAQDGTPNGGINPLFVRITQEGTPNGGLNPVFVRGASDGNHIGGGINPILVKATPDGTPNGGVNPVFVRGTPDGTPNGGGIKPSFMIGTPEDSPRLSGAGAFEQIPSNWVGFSDNCSQKFPGHDFYAGMPDYGQHPWSRLNPNFSVQENSSQCQMMPPAMGPLVTGTLVTETALAGTPVTESGVNGTPVSENLFGKNPITVAPITDGSSKKGSALSFGAPLGNAVNRPSALLELHNMPVYVEEKSIEGAPAENHVRQNGDVLKLRCCPDKQLTDSIKSVTLEDAEAVGPKESANDEESNLHEVTSENGNMDPEDEVESSESEGISRIEPTTAELEAFAKGLQTIKNEDLEEIRELGHGTYGTVYHGKWRGSDVAIKRIKASCFAGRPSERDRLIADFWKEAQILGSLHHPNVVSFYGVVRDGPDGGLATVTEFMVNGSLKQFLYKKDRTVDRRKRILLAMDAAFGMEYLHSRNIVHFDVKCENLLVNMKDSHRPVCKIGDLGLSKVKQQTLVSGGVRGTLPWMAPELLDGKESMVTEKVDVYSFGICMWEILTGEEPYADMKGAASIIGGIVNGSLRPQIPSWCDPEWKALMQSCWSTDPNERPSFTEISQKLRQICPSK</sequence>
<dbReference type="EMBL" id="JAMQYH010000002">
    <property type="protein sequence ID" value="KAJ1698630.1"/>
    <property type="molecule type" value="Genomic_DNA"/>
</dbReference>
<dbReference type="CDD" id="cd06410">
    <property type="entry name" value="PB1_UP2"/>
    <property type="match status" value="1"/>
</dbReference>
<dbReference type="InterPro" id="IPR000270">
    <property type="entry name" value="PB1_dom"/>
</dbReference>
<keyword evidence="10" id="KW-1185">Reference proteome</keyword>
<keyword evidence="2" id="KW-0808">Transferase</keyword>
<evidence type="ECO:0000256" key="3">
    <source>
        <dbReference type="ARBA" id="ARBA00022741"/>
    </source>
</evidence>
<dbReference type="PROSITE" id="PS00108">
    <property type="entry name" value="PROTEIN_KINASE_ST"/>
    <property type="match status" value="1"/>
</dbReference>
<evidence type="ECO:0000313" key="9">
    <source>
        <dbReference type="EMBL" id="KAJ1698630.1"/>
    </source>
</evidence>
<dbReference type="PANTHER" id="PTHR23257:SF703">
    <property type="entry name" value="KINASE SUPERFAMILY WITH OCTICOSAPEPTIDE_PHOX_BEM1P DOMAIN-CONTAINING PROTEIN"/>
    <property type="match status" value="1"/>
</dbReference>
<feature type="compositionally biased region" description="Acidic residues" evidence="7">
    <location>
        <begin position="768"/>
        <end position="777"/>
    </location>
</feature>
<evidence type="ECO:0000259" key="8">
    <source>
        <dbReference type="PROSITE" id="PS50011"/>
    </source>
</evidence>
<keyword evidence="1" id="KW-0723">Serine/threonine-protein kinase</keyword>
<feature type="domain" description="Protein kinase" evidence="8">
    <location>
        <begin position="806"/>
        <end position="1073"/>
    </location>
</feature>
<dbReference type="PANTHER" id="PTHR23257">
    <property type="entry name" value="SERINE-THREONINE PROTEIN KINASE"/>
    <property type="match status" value="1"/>
</dbReference>
<dbReference type="GO" id="GO:0005737">
    <property type="term" value="C:cytoplasm"/>
    <property type="evidence" value="ECO:0007669"/>
    <property type="project" value="TreeGrafter"/>
</dbReference>
<evidence type="ECO:0000256" key="6">
    <source>
        <dbReference type="PROSITE-ProRule" id="PRU10141"/>
    </source>
</evidence>
<dbReference type="Pfam" id="PF07714">
    <property type="entry name" value="PK_Tyr_Ser-Thr"/>
    <property type="match status" value="1"/>
</dbReference>
<evidence type="ECO:0000256" key="1">
    <source>
        <dbReference type="ARBA" id="ARBA00022527"/>
    </source>
</evidence>
<dbReference type="Pfam" id="PF00564">
    <property type="entry name" value="PB1"/>
    <property type="match status" value="1"/>
</dbReference>
<dbReference type="InterPro" id="IPR011009">
    <property type="entry name" value="Kinase-like_dom_sf"/>
</dbReference>
<name>A0A9Q0CRQ5_9POAL</name>
<evidence type="ECO:0000256" key="4">
    <source>
        <dbReference type="ARBA" id="ARBA00022777"/>
    </source>
</evidence>
<dbReference type="GO" id="GO:0004674">
    <property type="term" value="F:protein serine/threonine kinase activity"/>
    <property type="evidence" value="ECO:0007669"/>
    <property type="project" value="UniProtKB-KW"/>
</dbReference>
<dbReference type="Gene3D" id="1.10.510.10">
    <property type="entry name" value="Transferase(Phosphotransferase) domain 1"/>
    <property type="match status" value="1"/>
</dbReference>
<comment type="caution">
    <text evidence="9">The sequence shown here is derived from an EMBL/GenBank/DDBJ whole genome shotgun (WGS) entry which is preliminary data.</text>
</comment>
<dbReference type="InterPro" id="IPR008271">
    <property type="entry name" value="Ser/Thr_kinase_AS"/>
</dbReference>
<dbReference type="PROSITE" id="PS00107">
    <property type="entry name" value="PROTEIN_KINASE_ATP"/>
    <property type="match status" value="1"/>
</dbReference>
<dbReference type="SMART" id="SM00220">
    <property type="entry name" value="S_TKc"/>
    <property type="match status" value="1"/>
</dbReference>
<dbReference type="SUPFAM" id="SSF54277">
    <property type="entry name" value="CAD &amp; PB1 domains"/>
    <property type="match status" value="1"/>
</dbReference>
<dbReference type="PRINTS" id="PR00109">
    <property type="entry name" value="TYRKINASE"/>
</dbReference>
<protein>
    <recommendedName>
        <fullName evidence="8">Protein kinase domain-containing protein</fullName>
    </recommendedName>
</protein>
<dbReference type="SUPFAM" id="SSF56112">
    <property type="entry name" value="Protein kinase-like (PK-like)"/>
    <property type="match status" value="1"/>
</dbReference>
<feature type="region of interest" description="Disordered" evidence="7">
    <location>
        <begin position="740"/>
        <end position="782"/>
    </location>
</feature>
<dbReference type="GO" id="GO:0007165">
    <property type="term" value="P:signal transduction"/>
    <property type="evidence" value="ECO:0007669"/>
    <property type="project" value="TreeGrafter"/>
</dbReference>
<dbReference type="Proteomes" id="UP001151287">
    <property type="component" value="Unassembled WGS sequence"/>
</dbReference>
<accession>A0A9Q0CRQ5</accession>
<evidence type="ECO:0000256" key="7">
    <source>
        <dbReference type="SAM" id="MobiDB-lite"/>
    </source>
</evidence>
<organism evidence="9 10">
    <name type="scientific">Rhynchospora breviuscula</name>
    <dbReference type="NCBI Taxonomy" id="2022672"/>
    <lineage>
        <taxon>Eukaryota</taxon>
        <taxon>Viridiplantae</taxon>
        <taxon>Streptophyta</taxon>
        <taxon>Embryophyta</taxon>
        <taxon>Tracheophyta</taxon>
        <taxon>Spermatophyta</taxon>
        <taxon>Magnoliopsida</taxon>
        <taxon>Liliopsida</taxon>
        <taxon>Poales</taxon>
        <taxon>Cyperaceae</taxon>
        <taxon>Cyperoideae</taxon>
        <taxon>Rhynchosporeae</taxon>
        <taxon>Rhynchospora</taxon>
    </lineage>
</organism>
<evidence type="ECO:0000256" key="2">
    <source>
        <dbReference type="ARBA" id="ARBA00022679"/>
    </source>
</evidence>
<dbReference type="Gene3D" id="3.10.20.90">
    <property type="entry name" value="Phosphatidylinositol 3-kinase Catalytic Subunit, Chain A, domain 1"/>
    <property type="match status" value="1"/>
</dbReference>
<dbReference type="AlphaFoldDB" id="A0A9Q0CRQ5"/>
<feature type="binding site" evidence="6">
    <location>
        <position position="833"/>
    </location>
    <ligand>
        <name>ATP</name>
        <dbReference type="ChEBI" id="CHEBI:30616"/>
    </ligand>
</feature>
<keyword evidence="3 6" id="KW-0547">Nucleotide-binding</keyword>
<dbReference type="FunFam" id="3.10.20.90:FF:000058">
    <property type="entry name" value="Octicosapeptide/phox/Bem1p domain kinase superfamily protein"/>
    <property type="match status" value="1"/>
</dbReference>
<dbReference type="InterPro" id="IPR001245">
    <property type="entry name" value="Ser-Thr/Tyr_kinase_cat_dom"/>
</dbReference>
<evidence type="ECO:0000313" key="10">
    <source>
        <dbReference type="Proteomes" id="UP001151287"/>
    </source>
</evidence>
<dbReference type="FunFam" id="3.30.200.20:FF:000081">
    <property type="entry name" value="Octicosapeptide/phox/Bem1p domain kinase superfamily protein"/>
    <property type="match status" value="1"/>
</dbReference>
<dbReference type="CDD" id="cd13999">
    <property type="entry name" value="STKc_MAP3K-like"/>
    <property type="match status" value="1"/>
</dbReference>